<evidence type="ECO:0000259" key="3">
    <source>
        <dbReference type="PROSITE" id="PS50011"/>
    </source>
</evidence>
<evidence type="ECO:0000313" key="4">
    <source>
        <dbReference type="EMBL" id="VVA25261.1"/>
    </source>
</evidence>
<dbReference type="PANTHER" id="PTHR27001:SF801">
    <property type="entry name" value="INACTIVE PROTEIN KINASE SELMODRAFT_444075-LIKE"/>
    <property type="match status" value="1"/>
</dbReference>
<dbReference type="InterPro" id="IPR000719">
    <property type="entry name" value="Prot_kinase_dom"/>
</dbReference>
<gene>
    <name evidence="4" type="ORF">ALMOND_2B007046</name>
</gene>
<dbReference type="InterPro" id="IPR011009">
    <property type="entry name" value="Kinase-like_dom_sf"/>
</dbReference>
<dbReference type="PANTHER" id="PTHR27001">
    <property type="entry name" value="OS01G0253100 PROTEIN"/>
    <property type="match status" value="1"/>
</dbReference>
<evidence type="ECO:0000256" key="1">
    <source>
        <dbReference type="ARBA" id="ARBA00022741"/>
    </source>
</evidence>
<dbReference type="Gene3D" id="1.10.510.10">
    <property type="entry name" value="Transferase(Phosphotransferase) domain 1"/>
    <property type="match status" value="1"/>
</dbReference>
<keyword evidence="2" id="KW-0067">ATP-binding</keyword>
<dbReference type="AlphaFoldDB" id="A0A5E4FF58"/>
<dbReference type="OMA" id="HEMFRVM"/>
<reference evidence="5" key="1">
    <citation type="journal article" date="2020" name="Plant J.">
        <title>Transposons played a major role in the diversification between the closely related almond and peach genomes: results from the almond genome sequence.</title>
        <authorList>
            <person name="Alioto T."/>
            <person name="Alexiou K.G."/>
            <person name="Bardil A."/>
            <person name="Barteri F."/>
            <person name="Castanera R."/>
            <person name="Cruz F."/>
            <person name="Dhingra A."/>
            <person name="Duval H."/>
            <person name="Fernandez I Marti A."/>
            <person name="Frias L."/>
            <person name="Galan B."/>
            <person name="Garcia J.L."/>
            <person name="Howad W."/>
            <person name="Gomez-Garrido J."/>
            <person name="Gut M."/>
            <person name="Julca I."/>
            <person name="Morata J."/>
            <person name="Puigdomenech P."/>
            <person name="Ribeca P."/>
            <person name="Rubio Cabetas M.J."/>
            <person name="Vlasova A."/>
            <person name="Wirthensohn M."/>
            <person name="Garcia-Mas J."/>
            <person name="Gabaldon T."/>
            <person name="Casacuberta J.M."/>
            <person name="Arus P."/>
        </authorList>
    </citation>
    <scope>NUCLEOTIDE SEQUENCE [LARGE SCALE GENOMIC DNA]</scope>
    <source>
        <strain evidence="5">cv. Texas</strain>
    </source>
</reference>
<sequence length="369" mass="42019">MSTEAHEESDQKVIVEALSKGPSLQNCNASSRKFCEADFVLGVPLELSWEMVEEMTFGFRTRIILGDEKSEYLAYEGLLPVYGYQVMVKRYSTSDSSRSWSRDVLEAEKKAALSMHHKNILSLAGYYQSENTTILVFPSTKRGSLDTNLYGSRGKHLKLTFQDKLKIAIEIARGLRYMHEESPQGPVVHGQLLISNIFLRRDLRPLISGFGRATWLHLKQLTKPINNKKCSLRDYLDLESIALVKSDILSYGVLLLRLFCKTSVPQDDKTLLDWRAFHELLDEDWEDVDMHEMFRVMCTAFQCTMPCPDLRPCTSEEKFFVKCNHHLPSISDTTMKERKKPRSIDMLAAICLATQAQSVGNGVHVTAKP</sequence>
<dbReference type="SUPFAM" id="SSF56112">
    <property type="entry name" value="Protein kinase-like (PK-like)"/>
    <property type="match status" value="1"/>
</dbReference>
<evidence type="ECO:0000256" key="2">
    <source>
        <dbReference type="ARBA" id="ARBA00022840"/>
    </source>
</evidence>
<dbReference type="GO" id="GO:0004672">
    <property type="term" value="F:protein kinase activity"/>
    <property type="evidence" value="ECO:0007669"/>
    <property type="project" value="InterPro"/>
</dbReference>
<accession>A0A5E4FF58</accession>
<name>A0A5E4FF58_PRUDU</name>
<proteinExistence type="predicted"/>
<dbReference type="Gramene" id="VVA25261">
    <property type="protein sequence ID" value="VVA25261"/>
    <property type="gene ID" value="Prudul26B007046"/>
</dbReference>
<protein>
    <submittedName>
        <fullName evidence="4">PREDICTED: receptor</fullName>
    </submittedName>
</protein>
<dbReference type="GO" id="GO:0005524">
    <property type="term" value="F:ATP binding"/>
    <property type="evidence" value="ECO:0007669"/>
    <property type="project" value="UniProtKB-KW"/>
</dbReference>
<dbReference type="Proteomes" id="UP000327085">
    <property type="component" value="Chromosome 8"/>
</dbReference>
<dbReference type="PROSITE" id="PS50011">
    <property type="entry name" value="PROTEIN_KINASE_DOM"/>
    <property type="match status" value="1"/>
</dbReference>
<dbReference type="InterPro" id="IPR001245">
    <property type="entry name" value="Ser-Thr/Tyr_kinase_cat_dom"/>
</dbReference>
<keyword evidence="1" id="KW-0547">Nucleotide-binding</keyword>
<dbReference type="Pfam" id="PF07714">
    <property type="entry name" value="PK_Tyr_Ser-Thr"/>
    <property type="match status" value="1"/>
</dbReference>
<evidence type="ECO:0000313" key="5">
    <source>
        <dbReference type="Proteomes" id="UP000327085"/>
    </source>
</evidence>
<feature type="domain" description="Protein kinase" evidence="3">
    <location>
        <begin position="49"/>
        <end position="321"/>
    </location>
</feature>
<dbReference type="Gene3D" id="3.30.200.20">
    <property type="entry name" value="Phosphorylase Kinase, domain 1"/>
    <property type="match status" value="1"/>
</dbReference>
<dbReference type="GO" id="GO:0005886">
    <property type="term" value="C:plasma membrane"/>
    <property type="evidence" value="ECO:0007669"/>
    <property type="project" value="TreeGrafter"/>
</dbReference>
<keyword evidence="4" id="KW-0675">Receptor</keyword>
<organism evidence="4 5">
    <name type="scientific">Prunus dulcis</name>
    <name type="common">Almond</name>
    <name type="synonym">Amygdalus dulcis</name>
    <dbReference type="NCBI Taxonomy" id="3755"/>
    <lineage>
        <taxon>Eukaryota</taxon>
        <taxon>Viridiplantae</taxon>
        <taxon>Streptophyta</taxon>
        <taxon>Embryophyta</taxon>
        <taxon>Tracheophyta</taxon>
        <taxon>Spermatophyta</taxon>
        <taxon>Magnoliopsida</taxon>
        <taxon>eudicotyledons</taxon>
        <taxon>Gunneridae</taxon>
        <taxon>Pentapetalae</taxon>
        <taxon>rosids</taxon>
        <taxon>fabids</taxon>
        <taxon>Rosales</taxon>
        <taxon>Rosaceae</taxon>
        <taxon>Amygdaloideae</taxon>
        <taxon>Amygdaleae</taxon>
        <taxon>Prunus</taxon>
    </lineage>
</organism>
<dbReference type="InParanoid" id="A0A5E4FF58"/>
<dbReference type="EMBL" id="CABIKO010000092">
    <property type="protein sequence ID" value="VVA25261.1"/>
    <property type="molecule type" value="Genomic_DNA"/>
</dbReference>